<dbReference type="Proteomes" id="UP001189663">
    <property type="component" value="Unassembled WGS sequence"/>
</dbReference>
<accession>A0ABC8QB27</accession>
<evidence type="ECO:0000313" key="4">
    <source>
        <dbReference type="Proteomes" id="UP001189663"/>
    </source>
</evidence>
<dbReference type="Pfam" id="PF13503">
    <property type="entry name" value="DUF4123"/>
    <property type="match status" value="1"/>
</dbReference>
<name>A0ABC8QB27_9RALS</name>
<feature type="domain" description="DUF4123" evidence="2">
    <location>
        <begin position="48"/>
        <end position="164"/>
    </location>
</feature>
<comment type="caution">
    <text evidence="3">The sequence shown here is derived from an EMBL/GenBank/DDBJ whole genome shotgun (WGS) entry which is preliminary data.</text>
</comment>
<dbReference type="InterPro" id="IPR025391">
    <property type="entry name" value="DUF4123"/>
</dbReference>
<evidence type="ECO:0000256" key="1">
    <source>
        <dbReference type="SAM" id="MobiDB-lite"/>
    </source>
</evidence>
<reference evidence="3 4" key="1">
    <citation type="submission" date="2023-07" db="EMBL/GenBank/DDBJ databases">
        <authorList>
            <person name="Peeters C."/>
        </authorList>
    </citation>
    <scope>NUCLEOTIDE SEQUENCE [LARGE SCALE GENOMIC DNA]</scope>
    <source>
        <strain evidence="3 4">LMG 18096</strain>
    </source>
</reference>
<evidence type="ECO:0000313" key="3">
    <source>
        <dbReference type="EMBL" id="CAJ0784826.1"/>
    </source>
</evidence>
<keyword evidence="4" id="KW-1185">Reference proteome</keyword>
<feature type="compositionally biased region" description="Polar residues" evidence="1">
    <location>
        <begin position="8"/>
        <end position="22"/>
    </location>
</feature>
<organism evidence="3 4">
    <name type="scientific">Ralstonia holmesii</name>
    <dbReference type="NCBI Taxonomy" id="3058602"/>
    <lineage>
        <taxon>Bacteria</taxon>
        <taxon>Pseudomonadati</taxon>
        <taxon>Pseudomonadota</taxon>
        <taxon>Betaproteobacteria</taxon>
        <taxon>Burkholderiales</taxon>
        <taxon>Burkholderiaceae</taxon>
        <taxon>Ralstonia</taxon>
    </lineage>
</organism>
<dbReference type="AlphaFoldDB" id="A0ABC8QB27"/>
<evidence type="ECO:0000259" key="2">
    <source>
        <dbReference type="Pfam" id="PF13503"/>
    </source>
</evidence>
<sequence>MPAHSRAKTTSTPGKPSGSQTSLRHREPATLSAIPKCAMSGNENTVHIYVLADGAAYPLRLAALLREAGTEFRNVYAGLPEEEAGDASLFLARVADANAPWLAELDAMDLQAPCLTLIWSRADIDPLVRHLRQFLIADIGDGMTALVRYYDPRNLLLAMEVWGDEISDKLMDPIEQWKYRGHSESWERIDGPANSGATQTVPLSIQLTQEQLDRLVDHCEPDQLLAALVENGTVKQDGPYLPRFSDFLHRYQKAAAWGLTEPADRLRFCELSYQYGPAFDEHGSVRIALEKRMHSGSSMAACEEGIHPATWEQLLTKAKRSR</sequence>
<dbReference type="EMBL" id="CATZAT010000002">
    <property type="protein sequence ID" value="CAJ0784826.1"/>
    <property type="molecule type" value="Genomic_DNA"/>
</dbReference>
<protein>
    <recommendedName>
        <fullName evidence="2">DUF4123 domain-containing protein</fullName>
    </recommendedName>
</protein>
<proteinExistence type="predicted"/>
<gene>
    <name evidence="3" type="ORF">LMG18096_01592</name>
</gene>
<feature type="region of interest" description="Disordered" evidence="1">
    <location>
        <begin position="1"/>
        <end position="27"/>
    </location>
</feature>